<protein>
    <submittedName>
        <fullName evidence="1">Uncharacterized protein</fullName>
    </submittedName>
</protein>
<proteinExistence type="predicted"/>
<gene>
    <name evidence="1" type="ORF">C0Q70_18253</name>
</gene>
<evidence type="ECO:0000313" key="2">
    <source>
        <dbReference type="Proteomes" id="UP000245119"/>
    </source>
</evidence>
<evidence type="ECO:0000313" key="1">
    <source>
        <dbReference type="EMBL" id="PVD22440.1"/>
    </source>
</evidence>
<organism evidence="1 2">
    <name type="scientific">Pomacea canaliculata</name>
    <name type="common">Golden apple snail</name>
    <dbReference type="NCBI Taxonomy" id="400727"/>
    <lineage>
        <taxon>Eukaryota</taxon>
        <taxon>Metazoa</taxon>
        <taxon>Spiralia</taxon>
        <taxon>Lophotrochozoa</taxon>
        <taxon>Mollusca</taxon>
        <taxon>Gastropoda</taxon>
        <taxon>Caenogastropoda</taxon>
        <taxon>Architaenioglossa</taxon>
        <taxon>Ampullarioidea</taxon>
        <taxon>Ampullariidae</taxon>
        <taxon>Pomacea</taxon>
    </lineage>
</organism>
<name>A0A2T7NMP0_POMCA</name>
<dbReference type="Proteomes" id="UP000245119">
    <property type="component" value="Linkage Group LG11"/>
</dbReference>
<sequence>MSCCCTRGGINLILHPLKPEAGADNEINGEYSGVCVRGRGTSGLHFVIQVLTTVDTLALDEMSDYSDYTIDYISDYPSDYTSDYTMR</sequence>
<comment type="caution">
    <text evidence="1">The sequence shown here is derived from an EMBL/GenBank/DDBJ whole genome shotgun (WGS) entry which is preliminary data.</text>
</comment>
<accession>A0A2T7NMP0</accession>
<dbReference type="EMBL" id="PZQS01000011">
    <property type="protein sequence ID" value="PVD22440.1"/>
    <property type="molecule type" value="Genomic_DNA"/>
</dbReference>
<keyword evidence="2" id="KW-1185">Reference proteome</keyword>
<dbReference type="AlphaFoldDB" id="A0A2T7NMP0"/>
<reference evidence="1 2" key="1">
    <citation type="submission" date="2018-04" db="EMBL/GenBank/DDBJ databases">
        <title>The genome of golden apple snail Pomacea canaliculata provides insight into stress tolerance and invasive adaptation.</title>
        <authorList>
            <person name="Liu C."/>
            <person name="Liu B."/>
            <person name="Ren Y."/>
            <person name="Zhang Y."/>
            <person name="Wang H."/>
            <person name="Li S."/>
            <person name="Jiang F."/>
            <person name="Yin L."/>
            <person name="Zhang G."/>
            <person name="Qian W."/>
            <person name="Fan W."/>
        </authorList>
    </citation>
    <scope>NUCLEOTIDE SEQUENCE [LARGE SCALE GENOMIC DNA]</scope>
    <source>
        <strain evidence="1">SZHN2017</strain>
        <tissue evidence="1">Muscle</tissue>
    </source>
</reference>